<evidence type="ECO:0000313" key="3">
    <source>
        <dbReference type="Proteomes" id="UP000198797"/>
    </source>
</evidence>
<dbReference type="EMBL" id="FMCU01000006">
    <property type="protein sequence ID" value="SCF17612.1"/>
    <property type="molecule type" value="Genomic_DNA"/>
</dbReference>
<dbReference type="STRING" id="121616.GA0070216_10613"/>
<dbReference type="OrthoDB" id="9963225at2"/>
<feature type="transmembrane region" description="Helical" evidence="1">
    <location>
        <begin position="24"/>
        <end position="42"/>
    </location>
</feature>
<dbReference type="Proteomes" id="UP000198797">
    <property type="component" value="Unassembled WGS sequence"/>
</dbReference>
<keyword evidence="1" id="KW-1133">Transmembrane helix</keyword>
<organism evidence="2 3">
    <name type="scientific">Micromonospora matsumotoense</name>
    <dbReference type="NCBI Taxonomy" id="121616"/>
    <lineage>
        <taxon>Bacteria</taxon>
        <taxon>Bacillati</taxon>
        <taxon>Actinomycetota</taxon>
        <taxon>Actinomycetes</taxon>
        <taxon>Micromonosporales</taxon>
        <taxon>Micromonosporaceae</taxon>
        <taxon>Micromonospora</taxon>
    </lineage>
</organism>
<keyword evidence="3" id="KW-1185">Reference proteome</keyword>
<reference evidence="3" key="1">
    <citation type="submission" date="2016-06" db="EMBL/GenBank/DDBJ databases">
        <authorList>
            <person name="Varghese N."/>
            <person name="Submissions Spin"/>
        </authorList>
    </citation>
    <scope>NUCLEOTIDE SEQUENCE [LARGE SCALE GENOMIC DNA]</scope>
    <source>
        <strain evidence="3">DSM 44100</strain>
    </source>
</reference>
<dbReference type="AlphaFoldDB" id="A0A1C4YA50"/>
<protein>
    <submittedName>
        <fullName evidence="2">Uncharacterized protein</fullName>
    </submittedName>
</protein>
<keyword evidence="1" id="KW-0472">Membrane</keyword>
<gene>
    <name evidence="2" type="ORF">GA0070216_10613</name>
</gene>
<sequence>MIAKLAPGALAGVVAPVGVALADAPWWVFVGAFLLALAHRILPRDSKDLLNLWLRIISHRRGSKDKRNEERDA</sequence>
<evidence type="ECO:0000313" key="2">
    <source>
        <dbReference type="EMBL" id="SCF17612.1"/>
    </source>
</evidence>
<dbReference type="RefSeq" id="WP_091245386.1">
    <property type="nucleotide sequence ID" value="NZ_FMCU01000006.1"/>
</dbReference>
<name>A0A1C4YA50_9ACTN</name>
<keyword evidence="1" id="KW-0812">Transmembrane</keyword>
<evidence type="ECO:0000256" key="1">
    <source>
        <dbReference type="SAM" id="Phobius"/>
    </source>
</evidence>
<accession>A0A1C4YA50</accession>
<proteinExistence type="predicted"/>